<keyword evidence="1" id="KW-0479">Metal-binding</keyword>
<keyword evidence="3" id="KW-0862">Zinc</keyword>
<accession>A0AAE1UY55</accession>
<feature type="compositionally biased region" description="Polar residues" evidence="4">
    <location>
        <begin position="1"/>
        <end position="12"/>
    </location>
</feature>
<dbReference type="InterPro" id="IPR003656">
    <property type="entry name" value="Znf_BED"/>
</dbReference>
<reference evidence="6" key="1">
    <citation type="submission" date="2023-12" db="EMBL/GenBank/DDBJ databases">
        <title>Genome assembly of Anisodus tanguticus.</title>
        <authorList>
            <person name="Wang Y.-J."/>
        </authorList>
    </citation>
    <scope>NUCLEOTIDE SEQUENCE</scope>
    <source>
        <strain evidence="6">KB-2021</strain>
        <tissue evidence="6">Leaf</tissue>
    </source>
</reference>
<dbReference type="Pfam" id="PF02892">
    <property type="entry name" value="zf-BED"/>
    <property type="match status" value="1"/>
</dbReference>
<evidence type="ECO:0000259" key="5">
    <source>
        <dbReference type="Pfam" id="PF02892"/>
    </source>
</evidence>
<comment type="caution">
    <text evidence="6">The sequence shown here is derived from an EMBL/GenBank/DDBJ whole genome shotgun (WGS) entry which is preliminary data.</text>
</comment>
<dbReference type="SMART" id="SM00614">
    <property type="entry name" value="ZnF_BED"/>
    <property type="match status" value="1"/>
</dbReference>
<evidence type="ECO:0000313" key="6">
    <source>
        <dbReference type="EMBL" id="KAK4347842.1"/>
    </source>
</evidence>
<keyword evidence="7" id="KW-1185">Reference proteome</keyword>
<protein>
    <recommendedName>
        <fullName evidence="5">BED-type domain-containing protein</fullName>
    </recommendedName>
</protein>
<dbReference type="EMBL" id="JAVYJV010000018">
    <property type="protein sequence ID" value="KAK4347842.1"/>
    <property type="molecule type" value="Genomic_DNA"/>
</dbReference>
<evidence type="ECO:0000256" key="3">
    <source>
        <dbReference type="ARBA" id="ARBA00022833"/>
    </source>
</evidence>
<dbReference type="AlphaFoldDB" id="A0AAE1UY55"/>
<dbReference type="GO" id="GO:0006357">
    <property type="term" value="P:regulation of transcription by RNA polymerase II"/>
    <property type="evidence" value="ECO:0007669"/>
    <property type="project" value="TreeGrafter"/>
</dbReference>
<dbReference type="PANTHER" id="PTHR34396:SF27">
    <property type="entry name" value="OS08G0208700 PROTEIN"/>
    <property type="match status" value="1"/>
</dbReference>
<dbReference type="SUPFAM" id="SSF57667">
    <property type="entry name" value="beta-beta-alpha zinc fingers"/>
    <property type="match status" value="1"/>
</dbReference>
<dbReference type="InterPro" id="IPR053031">
    <property type="entry name" value="Cuticle_assoc_protein"/>
</dbReference>
<feature type="domain" description="BED-type" evidence="5">
    <location>
        <begin position="21"/>
        <end position="67"/>
    </location>
</feature>
<dbReference type="GO" id="GO:0008270">
    <property type="term" value="F:zinc ion binding"/>
    <property type="evidence" value="ECO:0007669"/>
    <property type="project" value="UniProtKB-KW"/>
</dbReference>
<evidence type="ECO:0000313" key="7">
    <source>
        <dbReference type="Proteomes" id="UP001291623"/>
    </source>
</evidence>
<dbReference type="PANTHER" id="PTHR34396">
    <property type="entry name" value="OS03G0264950 PROTEIN-RELATED"/>
    <property type="match status" value="1"/>
</dbReference>
<dbReference type="GO" id="GO:0005634">
    <property type="term" value="C:nucleus"/>
    <property type="evidence" value="ECO:0007669"/>
    <property type="project" value="TreeGrafter"/>
</dbReference>
<evidence type="ECO:0000256" key="4">
    <source>
        <dbReference type="SAM" id="MobiDB-lite"/>
    </source>
</evidence>
<dbReference type="InterPro" id="IPR036236">
    <property type="entry name" value="Znf_C2H2_sf"/>
</dbReference>
<dbReference type="Proteomes" id="UP001291623">
    <property type="component" value="Unassembled WGS sequence"/>
</dbReference>
<proteinExistence type="predicted"/>
<feature type="region of interest" description="Disordered" evidence="4">
    <location>
        <begin position="1"/>
        <end position="20"/>
    </location>
</feature>
<evidence type="ECO:0000256" key="1">
    <source>
        <dbReference type="ARBA" id="ARBA00022723"/>
    </source>
</evidence>
<organism evidence="6 7">
    <name type="scientific">Anisodus tanguticus</name>
    <dbReference type="NCBI Taxonomy" id="243964"/>
    <lineage>
        <taxon>Eukaryota</taxon>
        <taxon>Viridiplantae</taxon>
        <taxon>Streptophyta</taxon>
        <taxon>Embryophyta</taxon>
        <taxon>Tracheophyta</taxon>
        <taxon>Spermatophyta</taxon>
        <taxon>Magnoliopsida</taxon>
        <taxon>eudicotyledons</taxon>
        <taxon>Gunneridae</taxon>
        <taxon>Pentapetalae</taxon>
        <taxon>asterids</taxon>
        <taxon>lamiids</taxon>
        <taxon>Solanales</taxon>
        <taxon>Solanaceae</taxon>
        <taxon>Solanoideae</taxon>
        <taxon>Hyoscyameae</taxon>
        <taxon>Anisodus</taxon>
    </lineage>
</organism>
<keyword evidence="2" id="KW-0863">Zinc-finger</keyword>
<evidence type="ECO:0000256" key="2">
    <source>
        <dbReference type="ARBA" id="ARBA00022771"/>
    </source>
</evidence>
<dbReference type="GO" id="GO:1990837">
    <property type="term" value="F:sequence-specific double-stranded DNA binding"/>
    <property type="evidence" value="ECO:0007669"/>
    <property type="project" value="TreeGrafter"/>
</dbReference>
<sequence length="98" mass="10923">MAEASTASTTRAPSKKKATKSEVWEHFGKAIDEKTGNVVSICNYCNEGLAYSVSNGTSSMWKYLRSCKKYPHNIDKKQKLLGGHFKELTCVTEDIMVD</sequence>
<gene>
    <name evidence="6" type="ORF">RND71_034181</name>
</gene>
<name>A0AAE1UY55_9SOLA</name>